<dbReference type="Proteomes" id="UP000030641">
    <property type="component" value="Unassembled WGS sequence"/>
</dbReference>
<keyword evidence="2" id="KW-0813">Transport</keyword>
<feature type="transmembrane region" description="Helical" evidence="6">
    <location>
        <begin position="75"/>
        <end position="98"/>
    </location>
</feature>
<dbReference type="GeneID" id="25372344"/>
<proteinExistence type="predicted"/>
<keyword evidence="4 6" id="KW-1133">Transmembrane helix</keyword>
<dbReference type="PANTHER" id="PTHR42718">
    <property type="entry name" value="MAJOR FACILITATOR SUPERFAMILY MULTIDRUG TRANSPORTER MFSC"/>
    <property type="match status" value="1"/>
</dbReference>
<dbReference type="AlphaFoldDB" id="A0A074XY82"/>
<evidence type="ECO:0000313" key="8">
    <source>
        <dbReference type="EMBL" id="KEQ90435.1"/>
    </source>
</evidence>
<organism evidence="8 9">
    <name type="scientific">Aureobasidium subglaciale (strain EXF-2481)</name>
    <name type="common">Aureobasidium pullulans var. subglaciale</name>
    <dbReference type="NCBI Taxonomy" id="1043005"/>
    <lineage>
        <taxon>Eukaryota</taxon>
        <taxon>Fungi</taxon>
        <taxon>Dikarya</taxon>
        <taxon>Ascomycota</taxon>
        <taxon>Pezizomycotina</taxon>
        <taxon>Dothideomycetes</taxon>
        <taxon>Dothideomycetidae</taxon>
        <taxon>Dothideales</taxon>
        <taxon>Saccotheciaceae</taxon>
        <taxon>Aureobasidium</taxon>
    </lineage>
</organism>
<sequence length="152" mass="16220">MLGSRLSSVLRWAKLFIICCIFSIDIANLGMVNIALPSIREDLDFDEGSLQWILTADSLTYGSFLMVGGRAGDLFSLYHIILVGLTIFNVSTLACALVSDCIGLVVARAFQGLGASLTVPCAQASISILFPEPHTRVKAYAIWGATGSTGFV</sequence>
<dbReference type="InParanoid" id="A0A074XY82"/>
<evidence type="ECO:0000256" key="5">
    <source>
        <dbReference type="ARBA" id="ARBA00023136"/>
    </source>
</evidence>
<dbReference type="InterPro" id="IPR020846">
    <property type="entry name" value="MFS_dom"/>
</dbReference>
<gene>
    <name evidence="8" type="ORF">AUEXF2481DRAFT_9438</name>
</gene>
<dbReference type="PROSITE" id="PS50850">
    <property type="entry name" value="MFS"/>
    <property type="match status" value="1"/>
</dbReference>
<dbReference type="OrthoDB" id="2130629at2759"/>
<dbReference type="HOGENOM" id="CLU_1721998_0_0_1"/>
<dbReference type="EMBL" id="KL584791">
    <property type="protein sequence ID" value="KEQ90435.1"/>
    <property type="molecule type" value="Genomic_DNA"/>
</dbReference>
<evidence type="ECO:0000259" key="7">
    <source>
        <dbReference type="PROSITE" id="PS50850"/>
    </source>
</evidence>
<dbReference type="PANTHER" id="PTHR42718:SF9">
    <property type="entry name" value="MAJOR FACILITATOR SUPERFAMILY MULTIDRUG TRANSPORTER MFSC"/>
    <property type="match status" value="1"/>
</dbReference>
<dbReference type="InterPro" id="IPR036259">
    <property type="entry name" value="MFS_trans_sf"/>
</dbReference>
<keyword evidence="9" id="KW-1185">Reference proteome</keyword>
<keyword evidence="5 6" id="KW-0472">Membrane</keyword>
<evidence type="ECO:0000313" key="9">
    <source>
        <dbReference type="Proteomes" id="UP000030641"/>
    </source>
</evidence>
<accession>A0A074XY82</accession>
<dbReference type="STRING" id="1043005.A0A074XY82"/>
<feature type="transmembrane region" description="Helical" evidence="6">
    <location>
        <begin position="12"/>
        <end position="36"/>
    </location>
</feature>
<dbReference type="InterPro" id="IPR011701">
    <property type="entry name" value="MFS"/>
</dbReference>
<dbReference type="Pfam" id="PF07690">
    <property type="entry name" value="MFS_1"/>
    <property type="match status" value="1"/>
</dbReference>
<evidence type="ECO:0000256" key="6">
    <source>
        <dbReference type="SAM" id="Phobius"/>
    </source>
</evidence>
<comment type="subcellular location">
    <subcellularLocation>
        <location evidence="1">Membrane</location>
        <topology evidence="1">Multi-pass membrane protein</topology>
    </subcellularLocation>
</comment>
<dbReference type="SUPFAM" id="SSF103473">
    <property type="entry name" value="MFS general substrate transporter"/>
    <property type="match status" value="1"/>
</dbReference>
<keyword evidence="3 6" id="KW-0812">Transmembrane</keyword>
<dbReference type="GO" id="GO:0016020">
    <property type="term" value="C:membrane"/>
    <property type="evidence" value="ECO:0007669"/>
    <property type="project" value="UniProtKB-SubCell"/>
</dbReference>
<protein>
    <recommendedName>
        <fullName evidence="7">Major facilitator superfamily (MFS) profile domain-containing protein</fullName>
    </recommendedName>
</protein>
<dbReference type="RefSeq" id="XP_013338898.1">
    <property type="nucleotide sequence ID" value="XM_013483444.1"/>
</dbReference>
<name>A0A074XY82_AURSE</name>
<feature type="domain" description="Major facilitator superfamily (MFS) profile" evidence="7">
    <location>
        <begin position="1"/>
        <end position="152"/>
    </location>
</feature>
<dbReference type="GO" id="GO:0022857">
    <property type="term" value="F:transmembrane transporter activity"/>
    <property type="evidence" value="ECO:0007669"/>
    <property type="project" value="InterPro"/>
</dbReference>
<evidence type="ECO:0000256" key="2">
    <source>
        <dbReference type="ARBA" id="ARBA00022448"/>
    </source>
</evidence>
<evidence type="ECO:0000256" key="4">
    <source>
        <dbReference type="ARBA" id="ARBA00022989"/>
    </source>
</evidence>
<evidence type="ECO:0000256" key="1">
    <source>
        <dbReference type="ARBA" id="ARBA00004141"/>
    </source>
</evidence>
<reference evidence="8 9" key="1">
    <citation type="journal article" date="2014" name="BMC Genomics">
        <title>Genome sequencing of four Aureobasidium pullulans varieties: biotechnological potential, stress tolerance, and description of new species.</title>
        <authorList>
            <person name="Gostin Ar C."/>
            <person name="Ohm R.A."/>
            <person name="Kogej T."/>
            <person name="Sonjak S."/>
            <person name="Turk M."/>
            <person name="Zajc J."/>
            <person name="Zalar P."/>
            <person name="Grube M."/>
            <person name="Sun H."/>
            <person name="Han J."/>
            <person name="Sharma A."/>
            <person name="Chiniquy J."/>
            <person name="Ngan C.Y."/>
            <person name="Lipzen A."/>
            <person name="Barry K."/>
            <person name="Grigoriev I.V."/>
            <person name="Gunde-Cimerman N."/>
        </authorList>
    </citation>
    <scope>NUCLEOTIDE SEQUENCE [LARGE SCALE GENOMIC DNA]</scope>
    <source>
        <strain evidence="8 9">EXF-2481</strain>
    </source>
</reference>
<evidence type="ECO:0000256" key="3">
    <source>
        <dbReference type="ARBA" id="ARBA00022692"/>
    </source>
</evidence>
<dbReference type="OMA" id="MDATVLY"/>
<dbReference type="Gene3D" id="1.20.1720.10">
    <property type="entry name" value="Multidrug resistance protein D"/>
    <property type="match status" value="1"/>
</dbReference>